<keyword evidence="3" id="KW-1185">Reference proteome</keyword>
<feature type="domain" description="Polymerase nucleotidyl transferase" evidence="1">
    <location>
        <begin position="21"/>
        <end position="89"/>
    </location>
</feature>
<dbReference type="InterPro" id="IPR043519">
    <property type="entry name" value="NT_sf"/>
</dbReference>
<dbReference type="PANTHER" id="PTHR43449:SF3">
    <property type="entry name" value="POLYMERASE NUCLEOTIDYL TRANSFERASE DOMAIN-CONTAINING PROTEIN"/>
    <property type="match status" value="1"/>
</dbReference>
<dbReference type="Gene3D" id="3.30.460.10">
    <property type="entry name" value="Beta Polymerase, domain 2"/>
    <property type="match status" value="1"/>
</dbReference>
<dbReference type="Pfam" id="PF01909">
    <property type="entry name" value="NTP_transf_2"/>
    <property type="match status" value="1"/>
</dbReference>
<reference evidence="2 3" key="1">
    <citation type="submission" date="2021-04" db="EMBL/GenBank/DDBJ databases">
        <title>Complete genome sequencing of Allochromatium tepidum strain NZ.</title>
        <authorList>
            <person name="Tsukatani Y."/>
            <person name="Mori H."/>
        </authorList>
    </citation>
    <scope>NUCLEOTIDE SEQUENCE [LARGE SCALE GENOMIC DNA]</scope>
    <source>
        <strain evidence="2 3">NZ</strain>
    </source>
</reference>
<sequence>MDDIGLRHRAEPDATTLPALRSFLRRLEGHYSISRAYLFGSRARGDFKPDSDADLAILLRGQPGDFLTTKLALADVAYDVLLETGLRIQPLPIWEEEWAHPESYSNPGLLMNIRREGRSL</sequence>
<dbReference type="SUPFAM" id="SSF81301">
    <property type="entry name" value="Nucleotidyltransferase"/>
    <property type="match status" value="1"/>
</dbReference>
<dbReference type="RefSeq" id="WP_213379878.1">
    <property type="nucleotide sequence ID" value="NZ_AP024563.1"/>
</dbReference>
<organism evidence="2 3">
    <name type="scientific">Allochromatium tepidum</name>
    <dbReference type="NCBI Taxonomy" id="553982"/>
    <lineage>
        <taxon>Bacteria</taxon>
        <taxon>Pseudomonadati</taxon>
        <taxon>Pseudomonadota</taxon>
        <taxon>Gammaproteobacteria</taxon>
        <taxon>Chromatiales</taxon>
        <taxon>Chromatiaceae</taxon>
        <taxon>Allochromatium</taxon>
    </lineage>
</organism>
<accession>A0ABM7QIS9</accession>
<dbReference type="InterPro" id="IPR002934">
    <property type="entry name" value="Polymerase_NTP_transf_dom"/>
</dbReference>
<evidence type="ECO:0000313" key="3">
    <source>
        <dbReference type="Proteomes" id="UP000680679"/>
    </source>
</evidence>
<dbReference type="CDD" id="cd05403">
    <property type="entry name" value="NT_KNTase_like"/>
    <property type="match status" value="1"/>
</dbReference>
<name>A0ABM7QIS9_9GAMM</name>
<dbReference type="EMBL" id="AP024563">
    <property type="protein sequence ID" value="BCU05662.1"/>
    <property type="molecule type" value="Genomic_DNA"/>
</dbReference>
<evidence type="ECO:0000259" key="1">
    <source>
        <dbReference type="Pfam" id="PF01909"/>
    </source>
</evidence>
<evidence type="ECO:0000313" key="2">
    <source>
        <dbReference type="EMBL" id="BCU05662.1"/>
    </source>
</evidence>
<dbReference type="PANTHER" id="PTHR43449">
    <property type="entry name" value="NUCLEOTIDYLTRANSFERASE"/>
    <property type="match status" value="1"/>
</dbReference>
<proteinExistence type="predicted"/>
<gene>
    <name evidence="2" type="ORF">Atep_03390</name>
</gene>
<dbReference type="Proteomes" id="UP000680679">
    <property type="component" value="Chromosome"/>
</dbReference>
<protein>
    <recommendedName>
        <fullName evidence="1">Polymerase nucleotidyl transferase domain-containing protein</fullName>
    </recommendedName>
</protein>